<dbReference type="Proteomes" id="UP001549920">
    <property type="component" value="Unassembled WGS sequence"/>
</dbReference>
<evidence type="ECO:0000313" key="3">
    <source>
        <dbReference type="EMBL" id="KAL0884229.1"/>
    </source>
</evidence>
<gene>
    <name evidence="3" type="ORF">ABMA27_016227</name>
</gene>
<dbReference type="PANTHER" id="PTHR23227:SF67">
    <property type="entry name" value="CRANIOFACIAL DEVELOPMENT PROTEIN 2-LIKE"/>
    <property type="match status" value="1"/>
</dbReference>
<proteinExistence type="predicted"/>
<evidence type="ECO:0000313" key="4">
    <source>
        <dbReference type="Proteomes" id="UP001549920"/>
    </source>
</evidence>
<dbReference type="InterPro" id="IPR027124">
    <property type="entry name" value="Swc5/CFDP1/2"/>
</dbReference>
<sequence>MYGVGFLVKKCYREYIQEFIGVCDRIAQLNIHIPGFEPITIIQIYAPTEVSSEEVKDLFYDQLETTLENTHKTIFLMGDFNSQIGERQTNDKNVLGAFSTGKRNNNGQRLVDLAQAHHLKIMNSFFKKGKNKKWTWISPNGEVRNEIDYILTNKPQYVADVDTINKLNFNTNHRMLRSRIYIGKPKSKRKHIKPQTRPNVIPLPLPDELLIPVKNNLSLKMSKISDIQEKYDLLEEELKNLSEKLRYLKTTKDKIGFEAKKLIEYRKLLLENKKENRKSKASISKQITEEIRKHRNDIRRSKLQYHIEKTGGIKKALKELKETTTWIPSMKSKTTRKKGTNRTQITDVATQFYRDLYDDPENIGHKQELPDDEEMVPPVLPSEVRKAILSQKSFKAPGDDNITNEIIKGSLDSILNVTTNLFNEILEKETIPKQWLTSTIVLLHKKGDKDEINNYRPISLAPNLYKIFS</sequence>
<evidence type="ECO:0000259" key="2">
    <source>
        <dbReference type="Pfam" id="PF14529"/>
    </source>
</evidence>
<feature type="domain" description="Endonuclease/exonuclease/phosphatase" evidence="2">
    <location>
        <begin position="39"/>
        <end position="174"/>
    </location>
</feature>
<keyword evidence="4" id="KW-1185">Reference proteome</keyword>
<dbReference type="SUPFAM" id="SSF56219">
    <property type="entry name" value="DNase I-like"/>
    <property type="match status" value="1"/>
</dbReference>
<keyword evidence="1" id="KW-0175">Coiled coil</keyword>
<reference evidence="3 4" key="1">
    <citation type="submission" date="2024-06" db="EMBL/GenBank/DDBJ databases">
        <title>A chromosome-level genome assembly of beet webworm, Loxostege sticticalis.</title>
        <authorList>
            <person name="Zhang Y."/>
        </authorList>
    </citation>
    <scope>NUCLEOTIDE SEQUENCE [LARGE SCALE GENOMIC DNA]</scope>
    <source>
        <strain evidence="3">AQ026</strain>
        <tissue evidence="3">Whole body</tissue>
    </source>
</reference>
<dbReference type="PANTHER" id="PTHR23227">
    <property type="entry name" value="BUCENTAUR RELATED"/>
    <property type="match status" value="1"/>
</dbReference>
<evidence type="ECO:0000256" key="1">
    <source>
        <dbReference type="SAM" id="Coils"/>
    </source>
</evidence>
<organism evidence="3 4">
    <name type="scientific">Loxostege sticticalis</name>
    <name type="common">Beet webworm moth</name>
    <dbReference type="NCBI Taxonomy" id="481309"/>
    <lineage>
        <taxon>Eukaryota</taxon>
        <taxon>Metazoa</taxon>
        <taxon>Ecdysozoa</taxon>
        <taxon>Arthropoda</taxon>
        <taxon>Hexapoda</taxon>
        <taxon>Insecta</taxon>
        <taxon>Pterygota</taxon>
        <taxon>Neoptera</taxon>
        <taxon>Endopterygota</taxon>
        <taxon>Lepidoptera</taxon>
        <taxon>Glossata</taxon>
        <taxon>Ditrysia</taxon>
        <taxon>Pyraloidea</taxon>
        <taxon>Crambidae</taxon>
        <taxon>Pyraustinae</taxon>
        <taxon>Loxostege</taxon>
    </lineage>
</organism>
<accession>A0ABR3I601</accession>
<protein>
    <recommendedName>
        <fullName evidence="2">Endonuclease/exonuclease/phosphatase domain-containing protein</fullName>
    </recommendedName>
</protein>
<dbReference type="EMBL" id="JBEUOH010000008">
    <property type="protein sequence ID" value="KAL0884229.1"/>
    <property type="molecule type" value="Genomic_DNA"/>
</dbReference>
<comment type="caution">
    <text evidence="3">The sequence shown here is derived from an EMBL/GenBank/DDBJ whole genome shotgun (WGS) entry which is preliminary data.</text>
</comment>
<dbReference type="InterPro" id="IPR005135">
    <property type="entry name" value="Endo/exonuclease/phosphatase"/>
</dbReference>
<name>A0ABR3I601_LOXSC</name>
<feature type="coiled-coil region" evidence="1">
    <location>
        <begin position="217"/>
        <end position="251"/>
    </location>
</feature>
<dbReference type="Gene3D" id="3.60.10.10">
    <property type="entry name" value="Endonuclease/exonuclease/phosphatase"/>
    <property type="match status" value="1"/>
</dbReference>
<dbReference type="InterPro" id="IPR036691">
    <property type="entry name" value="Endo/exonu/phosph_ase_sf"/>
</dbReference>
<dbReference type="Pfam" id="PF14529">
    <property type="entry name" value="Exo_endo_phos_2"/>
    <property type="match status" value="1"/>
</dbReference>